<keyword evidence="3" id="KW-1185">Reference proteome</keyword>
<feature type="compositionally biased region" description="Polar residues" evidence="1">
    <location>
        <begin position="1"/>
        <end position="25"/>
    </location>
</feature>
<reference evidence="2 3" key="1">
    <citation type="submission" date="2019-10" db="EMBL/GenBank/DDBJ databases">
        <authorList>
            <person name="Palmer J.M."/>
        </authorList>
    </citation>
    <scope>NUCLEOTIDE SEQUENCE [LARGE SCALE GENOMIC DNA]</scope>
    <source>
        <strain evidence="2 3">TWF696</strain>
    </source>
</reference>
<dbReference type="AlphaFoldDB" id="A0AAV9UTA6"/>
<protein>
    <submittedName>
        <fullName evidence="2">Uncharacterized protein</fullName>
    </submittedName>
</protein>
<evidence type="ECO:0000313" key="3">
    <source>
        <dbReference type="Proteomes" id="UP001375240"/>
    </source>
</evidence>
<evidence type="ECO:0000256" key="1">
    <source>
        <dbReference type="SAM" id="MobiDB-lite"/>
    </source>
</evidence>
<accession>A0AAV9UTA6</accession>
<organism evidence="2 3">
    <name type="scientific">Orbilia brochopaga</name>
    <dbReference type="NCBI Taxonomy" id="3140254"/>
    <lineage>
        <taxon>Eukaryota</taxon>
        <taxon>Fungi</taxon>
        <taxon>Dikarya</taxon>
        <taxon>Ascomycota</taxon>
        <taxon>Pezizomycotina</taxon>
        <taxon>Orbiliomycetes</taxon>
        <taxon>Orbiliales</taxon>
        <taxon>Orbiliaceae</taxon>
        <taxon>Orbilia</taxon>
    </lineage>
</organism>
<feature type="region of interest" description="Disordered" evidence="1">
    <location>
        <begin position="1"/>
        <end position="31"/>
    </location>
</feature>
<gene>
    <name evidence="2" type="ORF">TWF696_006808</name>
</gene>
<feature type="region of interest" description="Disordered" evidence="1">
    <location>
        <begin position="54"/>
        <end position="77"/>
    </location>
</feature>
<dbReference type="EMBL" id="JAVHNQ010000005">
    <property type="protein sequence ID" value="KAK6346690.1"/>
    <property type="molecule type" value="Genomic_DNA"/>
</dbReference>
<evidence type="ECO:0000313" key="2">
    <source>
        <dbReference type="EMBL" id="KAK6346690.1"/>
    </source>
</evidence>
<comment type="caution">
    <text evidence="2">The sequence shown here is derived from an EMBL/GenBank/DDBJ whole genome shotgun (WGS) entry which is preliminary data.</text>
</comment>
<proteinExistence type="predicted"/>
<name>A0AAV9UTA6_9PEZI</name>
<dbReference type="Proteomes" id="UP001375240">
    <property type="component" value="Unassembled WGS sequence"/>
</dbReference>
<sequence length="94" mass="10226">MAPGSSDQALQTSPSALDLSGSGNAPSIIVRPRGTCTGRLEHHVPQDLSYNMNRWLASPPRQDPPTPESFHAQGGRVFSAEVDRMIELDLEKDE</sequence>